<evidence type="ECO:0008006" key="9">
    <source>
        <dbReference type="Google" id="ProtNLM"/>
    </source>
</evidence>
<dbReference type="InterPro" id="IPR037176">
    <property type="entry name" value="Osmotin/thaumatin-like_sf"/>
</dbReference>
<proteinExistence type="inferred from homology"/>
<dbReference type="InterPro" id="IPR055503">
    <property type="entry name" value="DUF7075"/>
</dbReference>
<keyword evidence="8" id="KW-1185">Reference proteome</keyword>
<evidence type="ECO:0000259" key="6">
    <source>
        <dbReference type="Pfam" id="PF23272"/>
    </source>
</evidence>
<dbReference type="Proteomes" id="UP001085076">
    <property type="component" value="Miscellaneous, Linkage group lg06"/>
</dbReference>
<keyword evidence="2" id="KW-1015">Disulfide bond</keyword>
<feature type="compositionally biased region" description="Polar residues" evidence="3">
    <location>
        <begin position="233"/>
        <end position="246"/>
    </location>
</feature>
<comment type="similarity">
    <text evidence="1">Belongs to the thaumatin family.</text>
</comment>
<dbReference type="SUPFAM" id="SSF49870">
    <property type="entry name" value="Osmotin, thaumatin-like protein"/>
    <property type="match status" value="1"/>
</dbReference>
<reference evidence="7" key="2">
    <citation type="journal article" date="2022" name="Hortic Res">
        <title>The genome of Dioscorea zingiberensis sheds light on the biosynthesis, origin and evolution of the medicinally important diosgenin saponins.</title>
        <authorList>
            <person name="Li Y."/>
            <person name="Tan C."/>
            <person name="Li Z."/>
            <person name="Guo J."/>
            <person name="Li S."/>
            <person name="Chen X."/>
            <person name="Wang C."/>
            <person name="Dai X."/>
            <person name="Yang H."/>
            <person name="Song W."/>
            <person name="Hou L."/>
            <person name="Xu J."/>
            <person name="Tong Z."/>
            <person name="Xu A."/>
            <person name="Yuan X."/>
            <person name="Wang W."/>
            <person name="Yang Q."/>
            <person name="Chen L."/>
            <person name="Sun Z."/>
            <person name="Wang K."/>
            <person name="Pan B."/>
            <person name="Chen J."/>
            <person name="Bao Y."/>
            <person name="Liu F."/>
            <person name="Qi X."/>
            <person name="Gang D.R."/>
            <person name="Wen J."/>
            <person name="Li J."/>
        </authorList>
    </citation>
    <scope>NUCLEOTIDE SEQUENCE</scope>
    <source>
        <strain evidence="7">Dzin_1.0</strain>
    </source>
</reference>
<feature type="transmembrane region" description="Helical" evidence="4">
    <location>
        <begin position="27"/>
        <end position="53"/>
    </location>
</feature>
<reference evidence="7" key="1">
    <citation type="submission" date="2021-03" db="EMBL/GenBank/DDBJ databases">
        <authorList>
            <person name="Li Z."/>
            <person name="Yang C."/>
        </authorList>
    </citation>
    <scope>NUCLEOTIDE SEQUENCE</scope>
    <source>
        <strain evidence="7">Dzin_1.0</strain>
        <tissue evidence="7">Leaf</tissue>
    </source>
</reference>
<comment type="caution">
    <text evidence="7">The sequence shown here is derived from an EMBL/GenBank/DDBJ whole genome shotgun (WGS) entry which is preliminary data.</text>
</comment>
<dbReference type="GO" id="GO:0005794">
    <property type="term" value="C:Golgi apparatus"/>
    <property type="evidence" value="ECO:0007669"/>
    <property type="project" value="TreeGrafter"/>
</dbReference>
<feature type="domain" description="DUF7074" evidence="5">
    <location>
        <begin position="136"/>
        <end position="220"/>
    </location>
</feature>
<dbReference type="Gene3D" id="2.60.110.10">
    <property type="entry name" value="Thaumatin"/>
    <property type="match status" value="1"/>
</dbReference>
<dbReference type="EMBL" id="JAGGNH010000006">
    <property type="protein sequence ID" value="KAJ0970244.1"/>
    <property type="molecule type" value="Genomic_DNA"/>
</dbReference>
<dbReference type="PANTHER" id="PTHR31469">
    <property type="entry name" value="OS07G0633600 PROTEIN"/>
    <property type="match status" value="1"/>
</dbReference>
<evidence type="ECO:0000256" key="2">
    <source>
        <dbReference type="ARBA" id="ARBA00023157"/>
    </source>
</evidence>
<feature type="domain" description="DUF7075" evidence="6">
    <location>
        <begin position="270"/>
        <end position="503"/>
    </location>
</feature>
<evidence type="ECO:0000259" key="5">
    <source>
        <dbReference type="Pfam" id="PF23269"/>
    </source>
</evidence>
<keyword evidence="4" id="KW-0812">Transmembrane</keyword>
<dbReference type="InterPro" id="IPR055502">
    <property type="entry name" value="DUF7074"/>
</dbReference>
<dbReference type="PANTHER" id="PTHR31469:SF2">
    <property type="entry name" value="EXPRESSED PROTEIN"/>
    <property type="match status" value="1"/>
</dbReference>
<evidence type="ECO:0000313" key="8">
    <source>
        <dbReference type="Proteomes" id="UP001085076"/>
    </source>
</evidence>
<dbReference type="CDD" id="cd09218">
    <property type="entry name" value="TLP-PA"/>
    <property type="match status" value="1"/>
</dbReference>
<dbReference type="FunFam" id="2.60.110.10:FF:000002">
    <property type="entry name" value="Thaumatin-like protein 1a"/>
    <property type="match status" value="1"/>
</dbReference>
<evidence type="ECO:0000313" key="7">
    <source>
        <dbReference type="EMBL" id="KAJ0970244.1"/>
    </source>
</evidence>
<dbReference type="PRINTS" id="PR00347">
    <property type="entry name" value="THAUMATIN"/>
</dbReference>
<name>A0A9D5CC17_9LILI</name>
<dbReference type="PROSITE" id="PS51367">
    <property type="entry name" value="THAUMATIN_2"/>
    <property type="match status" value="1"/>
</dbReference>
<dbReference type="InterPro" id="IPR001938">
    <property type="entry name" value="Thaumatin"/>
</dbReference>
<protein>
    <recommendedName>
        <fullName evidence="9">O-fucosyltransferase family protein</fullName>
    </recommendedName>
</protein>
<organism evidence="7 8">
    <name type="scientific">Dioscorea zingiberensis</name>
    <dbReference type="NCBI Taxonomy" id="325984"/>
    <lineage>
        <taxon>Eukaryota</taxon>
        <taxon>Viridiplantae</taxon>
        <taxon>Streptophyta</taxon>
        <taxon>Embryophyta</taxon>
        <taxon>Tracheophyta</taxon>
        <taxon>Spermatophyta</taxon>
        <taxon>Magnoliopsida</taxon>
        <taxon>Liliopsida</taxon>
        <taxon>Dioscoreales</taxon>
        <taxon>Dioscoreaceae</taxon>
        <taxon>Dioscorea</taxon>
    </lineage>
</organism>
<evidence type="ECO:0000256" key="1">
    <source>
        <dbReference type="ARBA" id="ARBA00010607"/>
    </source>
</evidence>
<feature type="region of interest" description="Disordered" evidence="3">
    <location>
        <begin position="224"/>
        <end position="269"/>
    </location>
</feature>
<keyword evidence="4" id="KW-0472">Membrane</keyword>
<gene>
    <name evidence="7" type="ORF">J5N97_023121</name>
</gene>
<keyword evidence="4" id="KW-1133">Transmembrane helix</keyword>
<evidence type="ECO:0000256" key="3">
    <source>
        <dbReference type="SAM" id="MobiDB-lite"/>
    </source>
</evidence>
<dbReference type="Pfam" id="PF23272">
    <property type="entry name" value="DUF7075"/>
    <property type="match status" value="1"/>
</dbReference>
<accession>A0A9D5CC17</accession>
<dbReference type="SMART" id="SM00205">
    <property type="entry name" value="THN"/>
    <property type="match status" value="1"/>
</dbReference>
<feature type="region of interest" description="Disordered" evidence="3">
    <location>
        <begin position="90"/>
        <end position="127"/>
    </location>
</feature>
<dbReference type="PROSITE" id="PS00316">
    <property type="entry name" value="THAUMATIN_1"/>
    <property type="match status" value="1"/>
</dbReference>
<dbReference type="Pfam" id="PF23269">
    <property type="entry name" value="DUF7074"/>
    <property type="match status" value="1"/>
</dbReference>
<dbReference type="InterPro" id="IPR017949">
    <property type="entry name" value="Thaumatin_CS"/>
</dbReference>
<dbReference type="AlphaFoldDB" id="A0A9D5CC17"/>
<sequence length="740" mass="81610">MFAAGSGGRSLLSRSPSFRPDTLGHSALHLIGNLCFAIFVLAVLVFTILAATYQPDDPLLHPSSSRLTSFLSSSSNATFRSDLDSAARTGEDFLQPNSTSDPSSEPAVPTVADVAEHDSSSSGAATTRSADECSGAIDCLDPEVYNLIMRVAIEHFHDLHFYRFGKPVPVPDSDSTCDLAWRFRPKDAKRASFYKDYRRFVLSRSDNCTISVSQIGDYHSGVLARRKRKKQGPSPSADSAASQIPTNEAPKEEKLSVPEVGEAVNDTLPDEEGQDFRFYFDFEHLRESASVLDQQQFWTDWSQWQKKDGLGLYLVEDFRVTPMKLTDVKDTLIMRKFGNVEPDNYWYRVCEGETESVIQRPWHLLWKSPRLMDIVSAIASRMNWDFDSVHIVRGEKAKNTQLWPNLAADTSPDALLSTLGEKIDNGRHLYIATNEPDTAFFDPLKDKYTIHFLDDFKDLWDPNSEWYMETMKLNNGVAVEFDGYMRVEVDTEVFLRGKKQIETFNDLTKDCKDEAQATSFTFSNQCNYTVWAGTLSGAGTPELSQTGFKLLPGYSTTLSAPPGWSGRFWGRTFCSTDSTGKFSCATADCATGTIPCSGSGGIPPATLAEITLGINGEQDYYDISLVDGFNLPISLFPVDGHGNCKPASCGRDVNRVCPSGMRVTGESDGAVIACKSACDAFGDAKYCCTGVYASPSSCKPTYYSRLFKAACPAAYSYAFDDPSSTFTCTAATAYFLTFCP</sequence>
<evidence type="ECO:0000256" key="4">
    <source>
        <dbReference type="SAM" id="Phobius"/>
    </source>
</evidence>
<dbReference type="Pfam" id="PF00314">
    <property type="entry name" value="Thaumatin"/>
    <property type="match status" value="1"/>
</dbReference>
<dbReference type="OrthoDB" id="1882547at2759"/>